<dbReference type="Gene3D" id="3.30.1200.10">
    <property type="entry name" value="YggU-like"/>
    <property type="match status" value="1"/>
</dbReference>
<dbReference type="RefSeq" id="WP_068129725.1">
    <property type="nucleotide sequence ID" value="NZ_CP042914.1"/>
</dbReference>
<dbReference type="SMART" id="SM01152">
    <property type="entry name" value="DUF167"/>
    <property type="match status" value="1"/>
</dbReference>
<dbReference type="PANTHER" id="PTHR13420:SF7">
    <property type="entry name" value="UPF0235 PROTEIN C15ORF40"/>
    <property type="match status" value="1"/>
</dbReference>
<evidence type="ECO:0000256" key="1">
    <source>
        <dbReference type="ARBA" id="ARBA00010364"/>
    </source>
</evidence>
<accession>A0A5B9QWP0</accession>
<evidence type="ECO:0000313" key="4">
    <source>
        <dbReference type="Proteomes" id="UP000325286"/>
    </source>
</evidence>
<dbReference type="Pfam" id="PF02594">
    <property type="entry name" value="DUF167"/>
    <property type="match status" value="1"/>
</dbReference>
<dbReference type="GO" id="GO:0005737">
    <property type="term" value="C:cytoplasm"/>
    <property type="evidence" value="ECO:0007669"/>
    <property type="project" value="TreeGrafter"/>
</dbReference>
<dbReference type="Proteomes" id="UP000325286">
    <property type="component" value="Chromosome"/>
</dbReference>
<keyword evidence="4" id="KW-1185">Reference proteome</keyword>
<dbReference type="PANTHER" id="PTHR13420">
    <property type="entry name" value="UPF0235 PROTEIN C15ORF40"/>
    <property type="match status" value="1"/>
</dbReference>
<gene>
    <name evidence="3" type="ORF">UC8_55180</name>
</gene>
<dbReference type="AlphaFoldDB" id="A0A5B9QWP0"/>
<evidence type="ECO:0000256" key="2">
    <source>
        <dbReference type="HAMAP-Rule" id="MF_00634"/>
    </source>
</evidence>
<dbReference type="InterPro" id="IPR036591">
    <property type="entry name" value="YggU-like_sf"/>
</dbReference>
<dbReference type="NCBIfam" id="TIGR00251">
    <property type="entry name" value="DUF167 family protein"/>
    <property type="match status" value="1"/>
</dbReference>
<dbReference type="SUPFAM" id="SSF69786">
    <property type="entry name" value="YggU-like"/>
    <property type="match status" value="1"/>
</dbReference>
<name>A0A5B9QWP0_9BACT</name>
<evidence type="ECO:0000313" key="3">
    <source>
        <dbReference type="EMBL" id="QEG43468.1"/>
    </source>
</evidence>
<dbReference type="KEGG" id="rul:UC8_55180"/>
<dbReference type="HAMAP" id="MF_00634">
    <property type="entry name" value="UPF0235"/>
    <property type="match status" value="1"/>
</dbReference>
<dbReference type="InterPro" id="IPR003746">
    <property type="entry name" value="DUF167"/>
</dbReference>
<organism evidence="3 4">
    <name type="scientific">Roseimaritima ulvae</name>
    <dbReference type="NCBI Taxonomy" id="980254"/>
    <lineage>
        <taxon>Bacteria</taxon>
        <taxon>Pseudomonadati</taxon>
        <taxon>Planctomycetota</taxon>
        <taxon>Planctomycetia</taxon>
        <taxon>Pirellulales</taxon>
        <taxon>Pirellulaceae</taxon>
        <taxon>Roseimaritima</taxon>
    </lineage>
</organism>
<reference evidence="3 4" key="1">
    <citation type="submission" date="2019-08" db="EMBL/GenBank/DDBJ databases">
        <title>Deep-cultivation of Planctomycetes and their phenomic and genomic characterization uncovers novel biology.</title>
        <authorList>
            <person name="Wiegand S."/>
            <person name="Jogler M."/>
            <person name="Boedeker C."/>
            <person name="Pinto D."/>
            <person name="Vollmers J."/>
            <person name="Rivas-Marin E."/>
            <person name="Kohn T."/>
            <person name="Peeters S.H."/>
            <person name="Heuer A."/>
            <person name="Rast P."/>
            <person name="Oberbeckmann S."/>
            <person name="Bunk B."/>
            <person name="Jeske O."/>
            <person name="Meyerdierks A."/>
            <person name="Storesund J.E."/>
            <person name="Kallscheuer N."/>
            <person name="Luecker S."/>
            <person name="Lage O.M."/>
            <person name="Pohl T."/>
            <person name="Merkel B.J."/>
            <person name="Hornburger P."/>
            <person name="Mueller R.-W."/>
            <person name="Bruemmer F."/>
            <person name="Labrenz M."/>
            <person name="Spormann A.M."/>
            <person name="Op den Camp H."/>
            <person name="Overmann J."/>
            <person name="Amann R."/>
            <person name="Jetten M.S.M."/>
            <person name="Mascher T."/>
            <person name="Medema M.H."/>
            <person name="Devos D.P."/>
            <person name="Kaster A.-K."/>
            <person name="Ovreas L."/>
            <person name="Rohde M."/>
            <person name="Galperin M.Y."/>
            <person name="Jogler C."/>
        </authorList>
    </citation>
    <scope>NUCLEOTIDE SEQUENCE [LARGE SCALE GENOMIC DNA]</scope>
    <source>
        <strain evidence="3 4">UC8</strain>
    </source>
</reference>
<comment type="similarity">
    <text evidence="1 2">Belongs to the UPF0235 family.</text>
</comment>
<dbReference type="EMBL" id="CP042914">
    <property type="protein sequence ID" value="QEG43468.1"/>
    <property type="molecule type" value="Genomic_DNA"/>
</dbReference>
<proteinExistence type="inferred from homology"/>
<sequence length="99" mass="10723">MDIVLNQDDILFYVRVAPKAKKPAVGGKHDGALKVAVSEPPDQGKANAAVVRAVAKRLGLRRADVEIVSGLTSRRKRVRLRNVNAAEVQTQLQQLADDA</sequence>
<protein>
    <recommendedName>
        <fullName evidence="2">UPF0235 protein UC8_55180</fullName>
    </recommendedName>
</protein>